<gene>
    <name evidence="1" type="ORF">CPB83DRAFT_496633</name>
</gene>
<name>A0A9P6JMK4_9AGAR</name>
<reference evidence="1" key="1">
    <citation type="submission" date="2020-11" db="EMBL/GenBank/DDBJ databases">
        <authorList>
            <consortium name="DOE Joint Genome Institute"/>
            <person name="Ahrendt S."/>
            <person name="Riley R."/>
            <person name="Andreopoulos W."/>
            <person name="Labutti K."/>
            <person name="Pangilinan J."/>
            <person name="Ruiz-Duenas F.J."/>
            <person name="Barrasa J.M."/>
            <person name="Sanchez-Garcia M."/>
            <person name="Camarero S."/>
            <person name="Miyauchi S."/>
            <person name="Serrano A."/>
            <person name="Linde D."/>
            <person name="Babiker R."/>
            <person name="Drula E."/>
            <person name="Ayuso-Fernandez I."/>
            <person name="Pacheco R."/>
            <person name="Padilla G."/>
            <person name="Ferreira P."/>
            <person name="Barriuso J."/>
            <person name="Kellner H."/>
            <person name="Castanera R."/>
            <person name="Alfaro M."/>
            <person name="Ramirez L."/>
            <person name="Pisabarro A.G."/>
            <person name="Kuo A."/>
            <person name="Tritt A."/>
            <person name="Lipzen A."/>
            <person name="He G."/>
            <person name="Yan M."/>
            <person name="Ng V."/>
            <person name="Cullen D."/>
            <person name="Martin F."/>
            <person name="Rosso M.-N."/>
            <person name="Henrissat B."/>
            <person name="Hibbett D."/>
            <person name="Martinez A.T."/>
            <person name="Grigoriev I.V."/>
        </authorList>
    </citation>
    <scope>NUCLEOTIDE SEQUENCE</scope>
    <source>
        <strain evidence="1">CBS 506.95</strain>
    </source>
</reference>
<comment type="caution">
    <text evidence="1">The sequence shown here is derived from an EMBL/GenBank/DDBJ whole genome shotgun (WGS) entry which is preliminary data.</text>
</comment>
<dbReference type="Proteomes" id="UP000807306">
    <property type="component" value="Unassembled WGS sequence"/>
</dbReference>
<protein>
    <submittedName>
        <fullName evidence="1">Uncharacterized protein</fullName>
    </submittedName>
</protein>
<dbReference type="EMBL" id="MU157874">
    <property type="protein sequence ID" value="KAF9526216.1"/>
    <property type="molecule type" value="Genomic_DNA"/>
</dbReference>
<evidence type="ECO:0000313" key="2">
    <source>
        <dbReference type="Proteomes" id="UP000807306"/>
    </source>
</evidence>
<proteinExistence type="predicted"/>
<accession>A0A9P6JMK4</accession>
<dbReference type="AlphaFoldDB" id="A0A9P6JMK4"/>
<evidence type="ECO:0000313" key="1">
    <source>
        <dbReference type="EMBL" id="KAF9526216.1"/>
    </source>
</evidence>
<organism evidence="1 2">
    <name type="scientific">Crepidotus variabilis</name>
    <dbReference type="NCBI Taxonomy" id="179855"/>
    <lineage>
        <taxon>Eukaryota</taxon>
        <taxon>Fungi</taxon>
        <taxon>Dikarya</taxon>
        <taxon>Basidiomycota</taxon>
        <taxon>Agaricomycotina</taxon>
        <taxon>Agaricomycetes</taxon>
        <taxon>Agaricomycetidae</taxon>
        <taxon>Agaricales</taxon>
        <taxon>Agaricineae</taxon>
        <taxon>Crepidotaceae</taxon>
        <taxon>Crepidotus</taxon>
    </lineage>
</organism>
<keyword evidence="2" id="KW-1185">Reference proteome</keyword>
<sequence>MSAPISKSTNVAGQPSDNDVRVNKELQDALQDFLSLDLEMLKNEAIPFETRTGAAKNATSKVLNAFNKLDPILNEFEVNKGSVSKETQDIHAALKDTKVQFKDLDVTLKNVRVSSSSTVKAIFRVFSHRFYIYIIRSSRRMQTSIPFHSVAGLTMSARLLTWSRNLHKIPDARL</sequence>